<evidence type="ECO:0000256" key="7">
    <source>
        <dbReference type="RuleBase" id="RU000461"/>
    </source>
</evidence>
<dbReference type="InterPro" id="IPR002397">
    <property type="entry name" value="Cyt_P450_B"/>
</dbReference>
<keyword evidence="5 7" id="KW-0408">Iron</keyword>
<dbReference type="GO" id="GO:0047748">
    <property type="term" value="F:cholestanetetraol 26-dehydrogenase activity"/>
    <property type="evidence" value="ECO:0007669"/>
    <property type="project" value="UniProtKB-EC"/>
</dbReference>
<dbReference type="RefSeq" id="WP_131099558.1">
    <property type="nucleotide sequence ID" value="NZ_CP036455.1"/>
</dbReference>
<dbReference type="Pfam" id="PF00067">
    <property type="entry name" value="p450"/>
    <property type="match status" value="2"/>
</dbReference>
<evidence type="ECO:0000256" key="6">
    <source>
        <dbReference type="ARBA" id="ARBA00023033"/>
    </source>
</evidence>
<dbReference type="Gene3D" id="1.10.630.10">
    <property type="entry name" value="Cytochrome P450"/>
    <property type="match status" value="1"/>
</dbReference>
<evidence type="ECO:0000313" key="8">
    <source>
        <dbReference type="EMBL" id="QBI55553.1"/>
    </source>
</evidence>
<dbReference type="EMBL" id="CP036455">
    <property type="protein sequence ID" value="QBI55553.1"/>
    <property type="molecule type" value="Genomic_DNA"/>
</dbReference>
<keyword evidence="9" id="KW-1185">Reference proteome</keyword>
<dbReference type="KEGG" id="strr:EKD16_18950"/>
<dbReference type="Proteomes" id="UP000292235">
    <property type="component" value="Chromosome"/>
</dbReference>
<dbReference type="CDD" id="cd11029">
    <property type="entry name" value="CYP107-like"/>
    <property type="match status" value="1"/>
</dbReference>
<reference evidence="8 9" key="1">
    <citation type="submission" date="2019-02" db="EMBL/GenBank/DDBJ databases">
        <authorList>
            <person name="Khodamoradi S."/>
            <person name="Hahnke R.L."/>
            <person name="Kaempfer P."/>
            <person name="Schumann P."/>
            <person name="Rohde M."/>
            <person name="Steinert M."/>
            <person name="Luzhetskyy A."/>
            <person name="Wink J."/>
            <person name="Ruckert C."/>
        </authorList>
    </citation>
    <scope>NUCLEOTIDE SEQUENCE [LARGE SCALE GENOMIC DNA]</scope>
    <source>
        <strain evidence="8 9">M2</strain>
    </source>
</reference>
<dbReference type="FunFam" id="1.10.630.10:FF:000018">
    <property type="entry name" value="Cytochrome P450 monooxygenase"/>
    <property type="match status" value="1"/>
</dbReference>
<gene>
    <name evidence="8" type="primary">vdh2</name>
    <name evidence="8" type="ORF">EKD16_18950</name>
</gene>
<dbReference type="PRINTS" id="PR00359">
    <property type="entry name" value="BP450"/>
</dbReference>
<dbReference type="EC" id="1.14.15.15" evidence="8"/>
<dbReference type="GO" id="GO:0020037">
    <property type="term" value="F:heme binding"/>
    <property type="evidence" value="ECO:0007669"/>
    <property type="project" value="InterPro"/>
</dbReference>
<evidence type="ECO:0000256" key="2">
    <source>
        <dbReference type="ARBA" id="ARBA00022617"/>
    </source>
</evidence>
<sequence>MEPPVVRLEPGLDTDATAARLTAAGPLVRVALPGDLHVWALTHFDALREALRDQPHAFRRGARNWRALNDGEIGRDHPVVAFLIGSESMLTSDDPDHARERKLVQSAFTHRRVQLLRPRVEQVTAELLDAVERAGRAGPVDLKAEFAVPLPIRIICDLLGIDDADVPAIADITTRALSGLDATATRDADAFAAGMVEAKRARPDDNLISALIAARYEGDALTDRELVDNIILLFLAGFETTMGTLANGVRALLAHPDQLRLVRSGEVTWEATIEEILRWDNSVATLPMIYTARDITVGGVELPAGEPVLMAFKAANRDPAVWAEASAFDVTRPKRANLAFGHGVHRCLGEPLARLELNVALPAVFERFPDLAAVPGGDDSPAPTLMMNHPKTLLVDTGGR</sequence>
<keyword evidence="6 7" id="KW-0503">Monooxygenase</keyword>
<dbReference type="GO" id="GO:0005506">
    <property type="term" value="F:iron ion binding"/>
    <property type="evidence" value="ECO:0007669"/>
    <property type="project" value="InterPro"/>
</dbReference>
<comment type="similarity">
    <text evidence="1 7">Belongs to the cytochrome P450 family.</text>
</comment>
<dbReference type="PANTHER" id="PTHR46696:SF1">
    <property type="entry name" value="CYTOCHROME P450 YJIB-RELATED"/>
    <property type="match status" value="1"/>
</dbReference>
<proteinExistence type="inferred from homology"/>
<accession>A0A4P6Q4N4</accession>
<evidence type="ECO:0000256" key="4">
    <source>
        <dbReference type="ARBA" id="ARBA00023002"/>
    </source>
</evidence>
<evidence type="ECO:0000256" key="5">
    <source>
        <dbReference type="ARBA" id="ARBA00023004"/>
    </source>
</evidence>
<evidence type="ECO:0000256" key="1">
    <source>
        <dbReference type="ARBA" id="ARBA00010617"/>
    </source>
</evidence>
<dbReference type="PROSITE" id="PS00086">
    <property type="entry name" value="CYTOCHROME_P450"/>
    <property type="match status" value="1"/>
</dbReference>
<evidence type="ECO:0000313" key="9">
    <source>
        <dbReference type="Proteomes" id="UP000292235"/>
    </source>
</evidence>
<dbReference type="PANTHER" id="PTHR46696">
    <property type="entry name" value="P450, PUTATIVE (EUROFUNG)-RELATED"/>
    <property type="match status" value="1"/>
</dbReference>
<protein>
    <submittedName>
        <fullName evidence="8">Vitamin D(3) 25-hydroxylase</fullName>
        <ecNumber evidence="8">1.14.15.15</ecNumber>
    </submittedName>
</protein>
<dbReference type="InterPro" id="IPR017972">
    <property type="entry name" value="Cyt_P450_CS"/>
</dbReference>
<dbReference type="PRINTS" id="PR00385">
    <property type="entry name" value="P450"/>
</dbReference>
<dbReference type="InterPro" id="IPR036396">
    <property type="entry name" value="Cyt_P450_sf"/>
</dbReference>
<dbReference type="AlphaFoldDB" id="A0A4P6Q4N4"/>
<evidence type="ECO:0000256" key="3">
    <source>
        <dbReference type="ARBA" id="ARBA00022723"/>
    </source>
</evidence>
<keyword evidence="4 7" id="KW-0560">Oxidoreductase</keyword>
<keyword evidence="3 7" id="KW-0479">Metal-binding</keyword>
<dbReference type="OrthoDB" id="4133219at2"/>
<dbReference type="SUPFAM" id="SSF48264">
    <property type="entry name" value="Cytochrome P450"/>
    <property type="match status" value="1"/>
</dbReference>
<organism evidence="8 9">
    <name type="scientific">Streptomonospora litoralis</name>
    <dbReference type="NCBI Taxonomy" id="2498135"/>
    <lineage>
        <taxon>Bacteria</taxon>
        <taxon>Bacillati</taxon>
        <taxon>Actinomycetota</taxon>
        <taxon>Actinomycetes</taxon>
        <taxon>Streptosporangiales</taxon>
        <taxon>Nocardiopsidaceae</taxon>
        <taxon>Streptomonospora</taxon>
    </lineage>
</organism>
<dbReference type="InterPro" id="IPR001128">
    <property type="entry name" value="Cyt_P450"/>
</dbReference>
<name>A0A4P6Q4N4_9ACTN</name>
<keyword evidence="2 7" id="KW-0349">Heme</keyword>